<dbReference type="InterPro" id="IPR010611">
    <property type="entry name" value="3D_dom"/>
</dbReference>
<reference evidence="4" key="1">
    <citation type="submission" date="2020-10" db="EMBL/GenBank/DDBJ databases">
        <authorList>
            <person name="Gilroy R."/>
        </authorList>
    </citation>
    <scope>NUCLEOTIDE SEQUENCE</scope>
    <source>
        <strain evidence="4">13361</strain>
    </source>
</reference>
<dbReference type="CDD" id="cd14667">
    <property type="entry name" value="3D_containing_proteins"/>
    <property type="match status" value="1"/>
</dbReference>
<sequence length="363" mass="39684">MQRLIAFAKARKKWLKRGAACVVPLVLMVLMLSQTAFAQITYVITDGDQVVVHTTSASDPAAVLHEAGLQLGEEDTYTTQAGTEGTEITVRRAQIITVDNCGVQLQACSYGETLEELLTRLEVPMGTDYQVSLPLDTETYDGMQVSVKWVVEEEQTYTGEVPFETVYCDAPTLALGEEKVVTEGVAGEALYTDHVTYVNGEESQRENLKTQVTTEPVSRVVLRGTGEDLNGDKNQPIIGDGVIVLPSGEVLTYTHADQYWATAYTSWVEDCTGTTATGTQARVGAIAVDPTVIPYGTRMFIVTNDGEYVYGIATAEDCGGGIKGNHVDLFFNTVEECFQFGVRDCIIYFLGDAEWQGDTDWQE</sequence>
<dbReference type="PANTHER" id="PTHR39160:SF4">
    <property type="entry name" value="RESUSCITATION-PROMOTING FACTOR RPFB"/>
    <property type="match status" value="1"/>
</dbReference>
<dbReference type="InterPro" id="IPR051933">
    <property type="entry name" value="Resuscitation_pf_RpfB"/>
</dbReference>
<dbReference type="GO" id="GO:0009254">
    <property type="term" value="P:peptidoglycan turnover"/>
    <property type="evidence" value="ECO:0007669"/>
    <property type="project" value="InterPro"/>
</dbReference>
<dbReference type="Gene3D" id="2.40.40.10">
    <property type="entry name" value="RlpA-like domain"/>
    <property type="match status" value="1"/>
</dbReference>
<dbReference type="InterPro" id="IPR036908">
    <property type="entry name" value="RlpA-like_sf"/>
</dbReference>
<dbReference type="Pfam" id="PF06725">
    <property type="entry name" value="3D"/>
    <property type="match status" value="1"/>
</dbReference>
<evidence type="ECO:0000313" key="4">
    <source>
        <dbReference type="EMBL" id="HIQ66961.1"/>
    </source>
</evidence>
<dbReference type="GO" id="GO:0004553">
    <property type="term" value="F:hydrolase activity, hydrolyzing O-glycosyl compounds"/>
    <property type="evidence" value="ECO:0007669"/>
    <property type="project" value="InterPro"/>
</dbReference>
<name>A0A9D0Z1U0_9FIRM</name>
<feature type="chain" id="PRO_5039322949" evidence="2">
    <location>
        <begin position="39"/>
        <end position="363"/>
    </location>
</feature>
<evidence type="ECO:0000259" key="3">
    <source>
        <dbReference type="PROSITE" id="PS51109"/>
    </source>
</evidence>
<dbReference type="Pfam" id="PF07501">
    <property type="entry name" value="G5"/>
    <property type="match status" value="1"/>
</dbReference>
<dbReference type="PANTHER" id="PTHR39160">
    <property type="entry name" value="CELL WALL-BINDING PROTEIN YOCH"/>
    <property type="match status" value="1"/>
</dbReference>
<evidence type="ECO:0000256" key="2">
    <source>
        <dbReference type="SAM" id="SignalP"/>
    </source>
</evidence>
<gene>
    <name evidence="4" type="ORF">IAB74_00420</name>
</gene>
<feature type="domain" description="G5" evidence="3">
    <location>
        <begin position="147"/>
        <end position="227"/>
    </location>
</feature>
<organism evidence="4 5">
    <name type="scientific">Candidatus Faecousia excrementigallinarum</name>
    <dbReference type="NCBI Taxonomy" id="2840806"/>
    <lineage>
        <taxon>Bacteria</taxon>
        <taxon>Bacillati</taxon>
        <taxon>Bacillota</taxon>
        <taxon>Clostridia</taxon>
        <taxon>Eubacteriales</taxon>
        <taxon>Oscillospiraceae</taxon>
        <taxon>Faecousia</taxon>
    </lineage>
</organism>
<dbReference type="InterPro" id="IPR011098">
    <property type="entry name" value="G5_dom"/>
</dbReference>
<feature type="signal peptide" evidence="2">
    <location>
        <begin position="1"/>
        <end position="38"/>
    </location>
</feature>
<dbReference type="EMBL" id="DVFK01000009">
    <property type="protein sequence ID" value="HIQ66961.1"/>
    <property type="molecule type" value="Genomic_DNA"/>
</dbReference>
<dbReference type="PROSITE" id="PS51109">
    <property type="entry name" value="G5"/>
    <property type="match status" value="1"/>
</dbReference>
<reference evidence="4" key="2">
    <citation type="journal article" date="2021" name="PeerJ">
        <title>Extensive microbial diversity within the chicken gut microbiome revealed by metagenomics and culture.</title>
        <authorList>
            <person name="Gilroy R."/>
            <person name="Ravi A."/>
            <person name="Getino M."/>
            <person name="Pursley I."/>
            <person name="Horton D.L."/>
            <person name="Alikhan N.F."/>
            <person name="Baker D."/>
            <person name="Gharbi K."/>
            <person name="Hall N."/>
            <person name="Watson M."/>
            <person name="Adriaenssens E.M."/>
            <person name="Foster-Nyarko E."/>
            <person name="Jarju S."/>
            <person name="Secka A."/>
            <person name="Antonio M."/>
            <person name="Oren A."/>
            <person name="Chaudhuri R.R."/>
            <person name="La Ragione R."/>
            <person name="Hildebrand F."/>
            <person name="Pallen M.J."/>
        </authorList>
    </citation>
    <scope>NUCLEOTIDE SEQUENCE</scope>
    <source>
        <strain evidence="4">13361</strain>
    </source>
</reference>
<evidence type="ECO:0000256" key="1">
    <source>
        <dbReference type="ARBA" id="ARBA00022729"/>
    </source>
</evidence>
<dbReference type="AlphaFoldDB" id="A0A9D0Z1U0"/>
<evidence type="ECO:0000313" key="5">
    <source>
        <dbReference type="Proteomes" id="UP000886796"/>
    </source>
</evidence>
<dbReference type="Gene3D" id="2.20.230.10">
    <property type="entry name" value="Resuscitation-promoting factor rpfb"/>
    <property type="match status" value="1"/>
</dbReference>
<proteinExistence type="predicted"/>
<comment type="caution">
    <text evidence="4">The sequence shown here is derived from an EMBL/GenBank/DDBJ whole genome shotgun (WGS) entry which is preliminary data.</text>
</comment>
<accession>A0A9D0Z1U0</accession>
<keyword evidence="1 2" id="KW-0732">Signal</keyword>
<dbReference type="Proteomes" id="UP000886796">
    <property type="component" value="Unassembled WGS sequence"/>
</dbReference>
<protein>
    <submittedName>
        <fullName evidence="4">G5 domain-containing protein</fullName>
    </submittedName>
</protein>
<dbReference type="SUPFAM" id="SSF50685">
    <property type="entry name" value="Barwin-like endoglucanases"/>
    <property type="match status" value="1"/>
</dbReference>
<dbReference type="GO" id="GO:0019867">
    <property type="term" value="C:outer membrane"/>
    <property type="evidence" value="ECO:0007669"/>
    <property type="project" value="InterPro"/>
</dbReference>
<dbReference type="SMART" id="SM01208">
    <property type="entry name" value="G5"/>
    <property type="match status" value="1"/>
</dbReference>
<dbReference type="InterPro" id="IPR059180">
    <property type="entry name" value="3D_YorM"/>
</dbReference>